<dbReference type="NCBIfam" id="NF010480">
    <property type="entry name" value="PRK13905.1"/>
    <property type="match status" value="1"/>
</dbReference>
<keyword evidence="12 16" id="KW-0560">Oxidoreductase</keyword>
<dbReference type="Pfam" id="PF01565">
    <property type="entry name" value="FAD_binding_4"/>
    <property type="match status" value="1"/>
</dbReference>
<dbReference type="EC" id="1.3.1.98" evidence="16"/>
<feature type="active site" evidence="16">
    <location>
        <position position="177"/>
    </location>
</feature>
<evidence type="ECO:0000256" key="7">
    <source>
        <dbReference type="ARBA" id="ARBA00022630"/>
    </source>
</evidence>
<feature type="active site" description="Proton donor" evidence="16">
    <location>
        <position position="227"/>
    </location>
</feature>
<dbReference type="Gene3D" id="3.30.43.10">
    <property type="entry name" value="Uridine Diphospho-n-acetylenolpyruvylglucosamine Reductase, domain 2"/>
    <property type="match status" value="1"/>
</dbReference>
<feature type="active site" evidence="16">
    <location>
        <position position="297"/>
    </location>
</feature>
<dbReference type="SUPFAM" id="SSF56176">
    <property type="entry name" value="FAD-binding/transporter-associated domain-like"/>
    <property type="match status" value="1"/>
</dbReference>
<keyword evidence="14 16" id="KW-0961">Cell wall biogenesis/degradation</keyword>
<dbReference type="Proteomes" id="UP000620366">
    <property type="component" value="Unassembled WGS sequence"/>
</dbReference>
<dbReference type="InterPro" id="IPR006094">
    <property type="entry name" value="Oxid_FAD_bind_N"/>
</dbReference>
<evidence type="ECO:0000256" key="13">
    <source>
        <dbReference type="ARBA" id="ARBA00023306"/>
    </source>
</evidence>
<dbReference type="InterPro" id="IPR016166">
    <property type="entry name" value="FAD-bd_PCMH"/>
</dbReference>
<keyword evidence="19" id="KW-1185">Reference proteome</keyword>
<evidence type="ECO:0000256" key="2">
    <source>
        <dbReference type="ARBA" id="ARBA00003921"/>
    </source>
</evidence>
<dbReference type="GO" id="GO:0071949">
    <property type="term" value="F:FAD binding"/>
    <property type="evidence" value="ECO:0007669"/>
    <property type="project" value="InterPro"/>
</dbReference>
<evidence type="ECO:0000256" key="3">
    <source>
        <dbReference type="ARBA" id="ARBA00004496"/>
    </source>
</evidence>
<dbReference type="InterPro" id="IPR036635">
    <property type="entry name" value="MurB_C_sf"/>
</dbReference>
<dbReference type="GO" id="GO:0009252">
    <property type="term" value="P:peptidoglycan biosynthetic process"/>
    <property type="evidence" value="ECO:0007669"/>
    <property type="project" value="UniProtKB-UniRule"/>
</dbReference>
<evidence type="ECO:0000256" key="1">
    <source>
        <dbReference type="ARBA" id="ARBA00001974"/>
    </source>
</evidence>
<evidence type="ECO:0000256" key="12">
    <source>
        <dbReference type="ARBA" id="ARBA00023002"/>
    </source>
</evidence>
<dbReference type="GO" id="GO:0005829">
    <property type="term" value="C:cytosol"/>
    <property type="evidence" value="ECO:0007669"/>
    <property type="project" value="TreeGrafter"/>
</dbReference>
<dbReference type="InterPro" id="IPR016167">
    <property type="entry name" value="FAD-bd_PCMH_sub1"/>
</dbReference>
<dbReference type="InterPro" id="IPR036318">
    <property type="entry name" value="FAD-bd_PCMH-like_sf"/>
</dbReference>
<comment type="subcellular location">
    <subcellularLocation>
        <location evidence="3 16">Cytoplasm</location>
    </subcellularLocation>
</comment>
<dbReference type="HAMAP" id="MF_00037">
    <property type="entry name" value="MurB"/>
    <property type="match status" value="1"/>
</dbReference>
<dbReference type="AlphaFoldDB" id="A0A926DD47"/>
<evidence type="ECO:0000256" key="14">
    <source>
        <dbReference type="ARBA" id="ARBA00023316"/>
    </source>
</evidence>
<keyword evidence="8 16" id="KW-0274">FAD</keyword>
<keyword evidence="9 16" id="KW-0521">NADP</keyword>
<evidence type="ECO:0000256" key="11">
    <source>
        <dbReference type="ARBA" id="ARBA00022984"/>
    </source>
</evidence>
<dbReference type="InterPro" id="IPR011601">
    <property type="entry name" value="MurB_C"/>
</dbReference>
<name>A0A926DD47_9FIRM</name>
<feature type="domain" description="FAD-binding PCMH-type" evidence="17">
    <location>
        <begin position="32"/>
        <end position="213"/>
    </location>
</feature>
<dbReference type="PANTHER" id="PTHR21071">
    <property type="entry name" value="UDP-N-ACETYLENOLPYRUVOYLGLUCOSAMINE REDUCTASE"/>
    <property type="match status" value="1"/>
</dbReference>
<evidence type="ECO:0000256" key="15">
    <source>
        <dbReference type="ARBA" id="ARBA00048914"/>
    </source>
</evidence>
<comment type="cofactor">
    <cofactor evidence="1 16">
        <name>FAD</name>
        <dbReference type="ChEBI" id="CHEBI:57692"/>
    </cofactor>
</comment>
<dbReference type="GO" id="GO:0051301">
    <property type="term" value="P:cell division"/>
    <property type="evidence" value="ECO:0007669"/>
    <property type="project" value="UniProtKB-KW"/>
</dbReference>
<comment type="similarity">
    <text evidence="16">Belongs to the MurB family.</text>
</comment>
<keyword evidence="10 16" id="KW-0133">Cell shape</keyword>
<evidence type="ECO:0000256" key="4">
    <source>
        <dbReference type="ARBA" id="ARBA00004752"/>
    </source>
</evidence>
<dbReference type="Gene3D" id="3.30.465.10">
    <property type="match status" value="1"/>
</dbReference>
<comment type="caution">
    <text evidence="18">The sequence shown here is derived from an EMBL/GenBank/DDBJ whole genome shotgun (WGS) entry which is preliminary data.</text>
</comment>
<keyword evidence="11 16" id="KW-0573">Peptidoglycan synthesis</keyword>
<sequence length="304" mass="32563">MHRLKLLAGDLDSNNVDLLFDEPMSRHTTFKIGGPADLMAVPHTPVDLQDILSACARHGVPFFLLGNGSNLLVGDGGIEGVVIKTDTYLTRISRQGDNTLRAECGAMLTAVASTAQRQGLSGLEFSFGIPGTIGGAVCMNAGAYGGEMADVVRSVRCFTREGEELTLTGEELGFGYRSSAFSGGEYIAAEVVMELLGGDTGEIRARMEEFKRQRVLKQPLEYPSAGSVFKRPEGHFAGRLIELSGLKGTRIGGAQVSEKHAGFVINRGGATCDDVRRLIAHIQQTVLRDHGVALECEVRLVGRL</sequence>
<evidence type="ECO:0000256" key="6">
    <source>
        <dbReference type="ARBA" id="ARBA00022618"/>
    </source>
</evidence>
<evidence type="ECO:0000256" key="16">
    <source>
        <dbReference type="HAMAP-Rule" id="MF_00037"/>
    </source>
</evidence>
<comment type="catalytic activity">
    <reaction evidence="15 16">
        <text>UDP-N-acetyl-alpha-D-muramate + NADP(+) = UDP-N-acetyl-3-O-(1-carboxyvinyl)-alpha-D-glucosamine + NADPH + H(+)</text>
        <dbReference type="Rhea" id="RHEA:12248"/>
        <dbReference type="ChEBI" id="CHEBI:15378"/>
        <dbReference type="ChEBI" id="CHEBI:57783"/>
        <dbReference type="ChEBI" id="CHEBI:58349"/>
        <dbReference type="ChEBI" id="CHEBI:68483"/>
        <dbReference type="ChEBI" id="CHEBI:70757"/>
        <dbReference type="EC" id="1.3.1.98"/>
    </reaction>
</comment>
<comment type="function">
    <text evidence="2 16">Cell wall formation.</text>
</comment>
<dbReference type="Gene3D" id="3.90.78.10">
    <property type="entry name" value="UDP-N-acetylenolpyruvoylglucosamine reductase, C-terminal domain"/>
    <property type="match status" value="1"/>
</dbReference>
<keyword evidence="5 16" id="KW-0963">Cytoplasm</keyword>
<evidence type="ECO:0000256" key="5">
    <source>
        <dbReference type="ARBA" id="ARBA00022490"/>
    </source>
</evidence>
<evidence type="ECO:0000256" key="8">
    <source>
        <dbReference type="ARBA" id="ARBA00022827"/>
    </source>
</evidence>
<evidence type="ECO:0000256" key="9">
    <source>
        <dbReference type="ARBA" id="ARBA00022857"/>
    </source>
</evidence>
<reference evidence="18" key="1">
    <citation type="submission" date="2020-08" db="EMBL/GenBank/DDBJ databases">
        <title>Genome public.</title>
        <authorList>
            <person name="Liu C."/>
            <person name="Sun Q."/>
        </authorList>
    </citation>
    <scope>NUCLEOTIDE SEQUENCE</scope>
    <source>
        <strain evidence="18">BX7</strain>
    </source>
</reference>
<accession>A0A926DD47</accession>
<keyword evidence="6 16" id="KW-0132">Cell division</keyword>
<gene>
    <name evidence="16 18" type="primary">murB</name>
    <name evidence="18" type="ORF">H8695_00235</name>
</gene>
<protein>
    <recommendedName>
        <fullName evidence="16">UDP-N-acetylenolpyruvoylglucosamine reductase</fullName>
        <ecNumber evidence="16">1.3.1.98</ecNumber>
    </recommendedName>
    <alternativeName>
        <fullName evidence="16">UDP-N-acetylmuramate dehydrogenase</fullName>
    </alternativeName>
</protein>
<evidence type="ECO:0000313" key="18">
    <source>
        <dbReference type="EMBL" id="MBC8535124.1"/>
    </source>
</evidence>
<keyword evidence="7 16" id="KW-0285">Flavoprotein</keyword>
<evidence type="ECO:0000256" key="10">
    <source>
        <dbReference type="ARBA" id="ARBA00022960"/>
    </source>
</evidence>
<dbReference type="NCBIfam" id="TIGR00179">
    <property type="entry name" value="murB"/>
    <property type="match status" value="1"/>
</dbReference>
<evidence type="ECO:0000313" key="19">
    <source>
        <dbReference type="Proteomes" id="UP000620366"/>
    </source>
</evidence>
<dbReference type="GO" id="GO:0071555">
    <property type="term" value="P:cell wall organization"/>
    <property type="evidence" value="ECO:0007669"/>
    <property type="project" value="UniProtKB-KW"/>
</dbReference>
<dbReference type="InterPro" id="IPR003170">
    <property type="entry name" value="MurB"/>
</dbReference>
<comment type="pathway">
    <text evidence="4 16">Cell wall biogenesis; peptidoglycan biosynthesis.</text>
</comment>
<dbReference type="EMBL" id="JACRSP010000001">
    <property type="protein sequence ID" value="MBC8535124.1"/>
    <property type="molecule type" value="Genomic_DNA"/>
</dbReference>
<dbReference type="SUPFAM" id="SSF56194">
    <property type="entry name" value="Uridine diphospho-N-Acetylenolpyruvylglucosamine reductase, MurB, C-terminal domain"/>
    <property type="match status" value="1"/>
</dbReference>
<dbReference type="InterPro" id="IPR016169">
    <property type="entry name" value="FAD-bd_PCMH_sub2"/>
</dbReference>
<dbReference type="GO" id="GO:0008762">
    <property type="term" value="F:UDP-N-acetylmuramate dehydrogenase activity"/>
    <property type="evidence" value="ECO:0007669"/>
    <property type="project" value="UniProtKB-UniRule"/>
</dbReference>
<dbReference type="PANTHER" id="PTHR21071:SF4">
    <property type="entry name" value="UDP-N-ACETYLENOLPYRUVOYLGLUCOSAMINE REDUCTASE"/>
    <property type="match status" value="1"/>
</dbReference>
<dbReference type="PROSITE" id="PS51387">
    <property type="entry name" value="FAD_PCMH"/>
    <property type="match status" value="1"/>
</dbReference>
<keyword evidence="13 16" id="KW-0131">Cell cycle</keyword>
<dbReference type="RefSeq" id="WP_249298756.1">
    <property type="nucleotide sequence ID" value="NZ_JACRSP010000001.1"/>
</dbReference>
<dbReference type="GO" id="GO:0008360">
    <property type="term" value="P:regulation of cell shape"/>
    <property type="evidence" value="ECO:0007669"/>
    <property type="project" value="UniProtKB-KW"/>
</dbReference>
<organism evidence="18 19">
    <name type="scientific">Feifania hominis</name>
    <dbReference type="NCBI Taxonomy" id="2763660"/>
    <lineage>
        <taxon>Bacteria</taxon>
        <taxon>Bacillati</taxon>
        <taxon>Bacillota</taxon>
        <taxon>Clostridia</taxon>
        <taxon>Eubacteriales</taxon>
        <taxon>Feifaniaceae</taxon>
        <taxon>Feifania</taxon>
    </lineage>
</organism>
<proteinExistence type="inferred from homology"/>
<dbReference type="Pfam" id="PF02873">
    <property type="entry name" value="MurB_C"/>
    <property type="match status" value="1"/>
</dbReference>
<evidence type="ECO:0000259" key="17">
    <source>
        <dbReference type="PROSITE" id="PS51387"/>
    </source>
</evidence>